<evidence type="ECO:0000313" key="2">
    <source>
        <dbReference type="Proteomes" id="UP001325479"/>
    </source>
</evidence>
<reference evidence="1 2" key="1">
    <citation type="submission" date="2023-12" db="EMBL/GenBank/DDBJ databases">
        <title>Genome sequencing and assembly of bacterial species from a model synthetic community.</title>
        <authorList>
            <person name="Hogle S.L."/>
        </authorList>
    </citation>
    <scope>NUCLEOTIDE SEQUENCE [LARGE SCALE GENOMIC DNA]</scope>
    <source>
        <strain evidence="1 2">HAMBI 2494</strain>
    </source>
</reference>
<accession>A0ABZ0WLT7</accession>
<gene>
    <name evidence="1" type="ORF">U0042_00675</name>
</gene>
<keyword evidence="2" id="KW-1185">Reference proteome</keyword>
<sequence>MNGARAIEDSARLSIVEQAGVVVLTLAEGLGRDELMRSRLTRTEVHRQLLRLADGALGLSEPVCEAMPEIDWIGWQRMRARLALPPGAEHEDALWFACESLVPATLLWLRVHRQRQGALFRMTI</sequence>
<name>A0ABZ0WLT7_9BURK</name>
<protein>
    <submittedName>
        <fullName evidence="1">Uncharacterized protein</fullName>
    </submittedName>
</protein>
<dbReference type="EMBL" id="CP139965">
    <property type="protein sequence ID" value="WQD78265.1"/>
    <property type="molecule type" value="Genomic_DNA"/>
</dbReference>
<proteinExistence type="predicted"/>
<organism evidence="1 2">
    <name type="scientific">Paraburkholderia kururiensis</name>
    <dbReference type="NCBI Taxonomy" id="984307"/>
    <lineage>
        <taxon>Bacteria</taxon>
        <taxon>Pseudomonadati</taxon>
        <taxon>Pseudomonadota</taxon>
        <taxon>Betaproteobacteria</taxon>
        <taxon>Burkholderiales</taxon>
        <taxon>Burkholderiaceae</taxon>
        <taxon>Paraburkholderia</taxon>
    </lineage>
</organism>
<dbReference type="Proteomes" id="UP001325479">
    <property type="component" value="Chromosome"/>
</dbReference>
<evidence type="ECO:0000313" key="1">
    <source>
        <dbReference type="EMBL" id="WQD78265.1"/>
    </source>
</evidence>
<dbReference type="RefSeq" id="WP_114812216.1">
    <property type="nucleotide sequence ID" value="NZ_CP139965.1"/>
</dbReference>